<dbReference type="PANTHER" id="PTHR43685">
    <property type="entry name" value="GLYCOSYLTRANSFERASE"/>
    <property type="match status" value="1"/>
</dbReference>
<keyword evidence="3" id="KW-1185">Reference proteome</keyword>
<keyword evidence="2" id="KW-0808">Transferase</keyword>
<dbReference type="SUPFAM" id="SSF53448">
    <property type="entry name" value="Nucleotide-diphospho-sugar transferases"/>
    <property type="match status" value="1"/>
</dbReference>
<evidence type="ECO:0000313" key="2">
    <source>
        <dbReference type="EMBL" id="AFZ22700.1"/>
    </source>
</evidence>
<protein>
    <submittedName>
        <fullName evidence="2">Glycosyl transferase</fullName>
    </submittedName>
</protein>
<dbReference type="RefSeq" id="WP_015205958.1">
    <property type="nucleotide sequence ID" value="NC_019757.1"/>
</dbReference>
<dbReference type="Pfam" id="PF10111">
    <property type="entry name" value="Glyco_tranf_2_2"/>
    <property type="match status" value="1"/>
</dbReference>
<name>K9WQN4_9NOST</name>
<dbReference type="PANTHER" id="PTHR43685:SF2">
    <property type="entry name" value="GLYCOSYLTRANSFERASE 2-LIKE DOMAIN-CONTAINING PROTEIN"/>
    <property type="match status" value="1"/>
</dbReference>
<dbReference type="Proteomes" id="UP000010475">
    <property type="component" value="Chromosome"/>
</dbReference>
<dbReference type="KEGG" id="csg:Cylst_0340"/>
<dbReference type="InterPro" id="IPR029044">
    <property type="entry name" value="Nucleotide-diphossugar_trans"/>
</dbReference>
<dbReference type="Gene3D" id="3.90.550.10">
    <property type="entry name" value="Spore Coat Polysaccharide Biosynthesis Protein SpsA, Chain A"/>
    <property type="match status" value="1"/>
</dbReference>
<sequence length="333" mass="38230">MKTPTISVIIPAYNVEHTIIKTITSVQAQTFLNWELIVINDGSTDESLQLLNEIKDSRLKVFSYQNGGLAVARNRGINHAMGEFIAFLDADDLWTPDKLELQLEALQKNPEAGVAYSWTYFMQEKGKYFHTDRPLFFEGNVFANLLTNNFIASGSNPLIRKQAIESVGEFDPLVSGAADWDYWLRLAARWQFVVVPKAQIFYRLSSNSMSSQIEFMEECQLRVIERAFQSIPRELQFLKNQSIAYIYQYSFQLCLTRIPGVKGVKKAEAKILKAVQIYPKILLHPKTQKLLVKLVLKQIMTPQVAEYLLQSISILRANHTQYLKNDKKQTWPT</sequence>
<dbReference type="InterPro" id="IPR019290">
    <property type="entry name" value="GlycosylTrfase-like_prok"/>
</dbReference>
<dbReference type="GO" id="GO:0016740">
    <property type="term" value="F:transferase activity"/>
    <property type="evidence" value="ECO:0007669"/>
    <property type="project" value="UniProtKB-KW"/>
</dbReference>
<accession>K9WQN4</accession>
<proteinExistence type="predicted"/>
<dbReference type="PATRIC" id="fig|56107.3.peg.379"/>
<evidence type="ECO:0000259" key="1">
    <source>
        <dbReference type="Pfam" id="PF10111"/>
    </source>
</evidence>
<organism evidence="2 3">
    <name type="scientific">Cylindrospermum stagnale PCC 7417</name>
    <dbReference type="NCBI Taxonomy" id="56107"/>
    <lineage>
        <taxon>Bacteria</taxon>
        <taxon>Bacillati</taxon>
        <taxon>Cyanobacteriota</taxon>
        <taxon>Cyanophyceae</taxon>
        <taxon>Nostocales</taxon>
        <taxon>Nostocaceae</taxon>
        <taxon>Cylindrospermum</taxon>
    </lineage>
</organism>
<dbReference type="HOGENOM" id="CLU_025996_0_0_3"/>
<dbReference type="eggNOG" id="COG1216">
    <property type="taxonomic scope" value="Bacteria"/>
</dbReference>
<dbReference type="OrthoDB" id="9812327at2"/>
<gene>
    <name evidence="2" type="ORF">Cylst_0340</name>
</gene>
<reference evidence="2 3" key="1">
    <citation type="submission" date="2012-06" db="EMBL/GenBank/DDBJ databases">
        <title>Finished chromosome of genome of Cylindrospermum stagnale PCC 7417.</title>
        <authorList>
            <consortium name="US DOE Joint Genome Institute"/>
            <person name="Gugger M."/>
            <person name="Coursin T."/>
            <person name="Rippka R."/>
            <person name="Tandeau De Marsac N."/>
            <person name="Huntemann M."/>
            <person name="Wei C.-L."/>
            <person name="Han J."/>
            <person name="Detter J.C."/>
            <person name="Han C."/>
            <person name="Tapia R."/>
            <person name="Chen A."/>
            <person name="Kyrpides N."/>
            <person name="Mavromatis K."/>
            <person name="Markowitz V."/>
            <person name="Szeto E."/>
            <person name="Ivanova N."/>
            <person name="Pagani I."/>
            <person name="Pati A."/>
            <person name="Goodwin L."/>
            <person name="Nordberg H.P."/>
            <person name="Cantor M.N."/>
            <person name="Hua S.X."/>
            <person name="Woyke T."/>
            <person name="Kerfeld C.A."/>
        </authorList>
    </citation>
    <scope>NUCLEOTIDE SEQUENCE [LARGE SCALE GENOMIC DNA]</scope>
    <source>
        <strain evidence="2 3">PCC 7417</strain>
    </source>
</reference>
<dbReference type="STRING" id="56107.Cylst_0340"/>
<dbReference type="CDD" id="cd00761">
    <property type="entry name" value="Glyco_tranf_GTA_type"/>
    <property type="match status" value="1"/>
</dbReference>
<dbReference type="EMBL" id="CP003642">
    <property type="protein sequence ID" value="AFZ22700.1"/>
    <property type="molecule type" value="Genomic_DNA"/>
</dbReference>
<evidence type="ECO:0000313" key="3">
    <source>
        <dbReference type="Proteomes" id="UP000010475"/>
    </source>
</evidence>
<feature type="domain" description="Glycosyltransferase 2-like prokaryotic type" evidence="1">
    <location>
        <begin position="7"/>
        <end position="249"/>
    </location>
</feature>
<dbReference type="AlphaFoldDB" id="K9WQN4"/>
<dbReference type="InterPro" id="IPR050834">
    <property type="entry name" value="Glycosyltransf_2"/>
</dbReference>